<dbReference type="GO" id="GO:0019143">
    <property type="term" value="F:3-deoxy-manno-octulosonate-8-phosphatase activity"/>
    <property type="evidence" value="ECO:0007669"/>
    <property type="project" value="UniProtKB-EC"/>
</dbReference>
<dbReference type="GO" id="GO:0009103">
    <property type="term" value="P:lipopolysaccharide biosynthetic process"/>
    <property type="evidence" value="ECO:0007669"/>
    <property type="project" value="UniProtKB-KW"/>
</dbReference>
<dbReference type="Proteomes" id="UP000266389">
    <property type="component" value="Unassembled WGS sequence"/>
</dbReference>
<dbReference type="AlphaFoldDB" id="A0A395LXL2"/>
<evidence type="ECO:0000256" key="8">
    <source>
        <dbReference type="ARBA" id="ARBA00022801"/>
    </source>
</evidence>
<reference evidence="13 14" key="1">
    <citation type="journal article" date="2011" name="ISME J.">
        <title>Community ecology of hot spring cyanobacterial mats: predominant populations and their functional potential.</title>
        <authorList>
            <person name="Klatt C.G."/>
            <person name="Wood J.M."/>
            <person name="Rusch D.B."/>
            <person name="Bateson M.M."/>
            <person name="Hamamura N."/>
            <person name="Heidelberg J.F."/>
            <person name="Grossman A.R."/>
            <person name="Bhaya D."/>
            <person name="Cohan F.M."/>
            <person name="Kuhl M."/>
            <person name="Bryant D.A."/>
            <person name="Ward D.M."/>
        </authorList>
    </citation>
    <scope>NUCLEOTIDE SEQUENCE [LARGE SCALE GENOMIC DNA]</scope>
    <source>
        <strain evidence="13">OS</strain>
    </source>
</reference>
<evidence type="ECO:0000256" key="2">
    <source>
        <dbReference type="ARBA" id="ARBA00001946"/>
    </source>
</evidence>
<dbReference type="EMBL" id="PHFL01000067">
    <property type="protein sequence ID" value="RFM23313.1"/>
    <property type="molecule type" value="Genomic_DNA"/>
</dbReference>
<sequence>MDFLGIPTSAVNEEERFKRYREALKQIRVIILSVDGVLTDGQINYTESGDEIRTFFARDGFAIKEALAQGLRIVVISTRPSKATMRRMIELGVTDVYLGIRNKLETYEEIKQLYNLRDEECLYIGDDYDDMAILQKVGFSATPLNGIDALRYNVGYVSAFEGGKGCVRDVIELTLFEQGKWRYGQLYR</sequence>
<keyword evidence="7 12" id="KW-0479">Metal-binding</keyword>
<dbReference type="EC" id="3.1.3.45" evidence="5"/>
<evidence type="ECO:0000256" key="1">
    <source>
        <dbReference type="ARBA" id="ARBA00000898"/>
    </source>
</evidence>
<dbReference type="SUPFAM" id="SSF56784">
    <property type="entry name" value="HAD-like"/>
    <property type="match status" value="1"/>
</dbReference>
<accession>A0A395LXL2</accession>
<evidence type="ECO:0000313" key="13">
    <source>
        <dbReference type="EMBL" id="RFM23313.1"/>
    </source>
</evidence>
<dbReference type="PANTHER" id="PTHR21485">
    <property type="entry name" value="HAD SUPERFAMILY MEMBERS CMAS AND KDSC"/>
    <property type="match status" value="1"/>
</dbReference>
<comment type="catalytic activity">
    <reaction evidence="1">
        <text>3-deoxy-alpha-D-manno-2-octulosonate-8-phosphate + H2O = 3-deoxy-alpha-D-manno-oct-2-ulosonate + phosphate</text>
        <dbReference type="Rhea" id="RHEA:11500"/>
        <dbReference type="ChEBI" id="CHEBI:15377"/>
        <dbReference type="ChEBI" id="CHEBI:43474"/>
        <dbReference type="ChEBI" id="CHEBI:85985"/>
        <dbReference type="ChEBI" id="CHEBI:85986"/>
        <dbReference type="EC" id="3.1.3.45"/>
    </reaction>
</comment>
<evidence type="ECO:0000256" key="7">
    <source>
        <dbReference type="ARBA" id="ARBA00022723"/>
    </source>
</evidence>
<organism evidence="13 14">
    <name type="scientific">Candidatus Thermochlorobacter aerophilus</name>
    <dbReference type="NCBI Taxonomy" id="1868324"/>
    <lineage>
        <taxon>Bacteria</taxon>
        <taxon>Pseudomonadati</taxon>
        <taxon>Chlorobiota</taxon>
        <taxon>Chlorobiia</taxon>
        <taxon>Chlorobiales</taxon>
        <taxon>Candidatus Thermochlorobacteriaceae</taxon>
        <taxon>Candidatus Thermochlorobacter</taxon>
    </lineage>
</organism>
<evidence type="ECO:0000256" key="5">
    <source>
        <dbReference type="ARBA" id="ARBA00013066"/>
    </source>
</evidence>
<dbReference type="Pfam" id="PF08282">
    <property type="entry name" value="Hydrolase_3"/>
    <property type="match status" value="1"/>
</dbReference>
<comment type="cofactor">
    <cofactor evidence="2 12">
        <name>Mg(2+)</name>
        <dbReference type="ChEBI" id="CHEBI:18420"/>
    </cofactor>
</comment>
<dbReference type="InterPro" id="IPR050793">
    <property type="entry name" value="CMP-NeuNAc_synthase"/>
</dbReference>
<dbReference type="Gene3D" id="3.40.50.1000">
    <property type="entry name" value="HAD superfamily/HAD-like"/>
    <property type="match status" value="1"/>
</dbReference>
<evidence type="ECO:0000256" key="3">
    <source>
        <dbReference type="ARBA" id="ARBA00005893"/>
    </source>
</evidence>
<evidence type="ECO:0000256" key="9">
    <source>
        <dbReference type="ARBA" id="ARBA00022842"/>
    </source>
</evidence>
<evidence type="ECO:0000256" key="12">
    <source>
        <dbReference type="PIRSR" id="PIRSR006118-2"/>
    </source>
</evidence>
<dbReference type="InterPro" id="IPR023214">
    <property type="entry name" value="HAD_sf"/>
</dbReference>
<comment type="caution">
    <text evidence="13">The sequence shown here is derived from an EMBL/GenBank/DDBJ whole genome shotgun (WGS) entry which is preliminary data.</text>
</comment>
<evidence type="ECO:0000313" key="14">
    <source>
        <dbReference type="Proteomes" id="UP000266389"/>
    </source>
</evidence>
<dbReference type="InterPro" id="IPR036412">
    <property type="entry name" value="HAD-like_sf"/>
</dbReference>
<evidence type="ECO:0000256" key="10">
    <source>
        <dbReference type="ARBA" id="ARBA00022985"/>
    </source>
</evidence>
<dbReference type="InterPro" id="IPR010023">
    <property type="entry name" value="KdsC_fam"/>
</dbReference>
<keyword evidence="8" id="KW-0378">Hydrolase</keyword>
<protein>
    <recommendedName>
        <fullName evidence="6">3-deoxy-D-manno-octulosonate 8-phosphate phosphatase KdsC</fullName>
        <ecNumber evidence="5">3.1.3.45</ecNumber>
    </recommendedName>
    <alternativeName>
        <fullName evidence="11">KDO 8-P phosphatase</fullName>
    </alternativeName>
</protein>
<gene>
    <name evidence="13" type="ORF">D0433_11630</name>
</gene>
<evidence type="ECO:0000256" key="6">
    <source>
        <dbReference type="ARBA" id="ARBA00020092"/>
    </source>
</evidence>
<proteinExistence type="inferred from homology"/>
<dbReference type="GO" id="GO:0046872">
    <property type="term" value="F:metal ion binding"/>
    <property type="evidence" value="ECO:0007669"/>
    <property type="project" value="UniProtKB-KW"/>
</dbReference>
<evidence type="ECO:0000256" key="11">
    <source>
        <dbReference type="ARBA" id="ARBA00031051"/>
    </source>
</evidence>
<dbReference type="NCBIfam" id="TIGR01670">
    <property type="entry name" value="KdsC-phosphatas"/>
    <property type="match status" value="1"/>
</dbReference>
<dbReference type="PIRSF" id="PIRSF006118">
    <property type="entry name" value="KDO8-P_Ptase"/>
    <property type="match status" value="1"/>
</dbReference>
<comment type="subunit">
    <text evidence="4">Homotetramer.</text>
</comment>
<evidence type="ECO:0000256" key="4">
    <source>
        <dbReference type="ARBA" id="ARBA00011881"/>
    </source>
</evidence>
<dbReference type="GO" id="GO:0008781">
    <property type="term" value="F:N-acylneuraminate cytidylyltransferase activity"/>
    <property type="evidence" value="ECO:0007669"/>
    <property type="project" value="TreeGrafter"/>
</dbReference>
<feature type="binding site" evidence="12">
    <location>
        <position position="35"/>
    </location>
    <ligand>
        <name>substrate</name>
    </ligand>
</feature>
<keyword evidence="9 12" id="KW-0460">Magnesium</keyword>
<feature type="binding site" evidence="12">
    <location>
        <position position="126"/>
    </location>
    <ligand>
        <name>Mg(2+)</name>
        <dbReference type="ChEBI" id="CHEBI:18420"/>
    </ligand>
</feature>
<dbReference type="PANTHER" id="PTHR21485:SF6">
    <property type="entry name" value="N-ACYLNEURAMINATE CYTIDYLYLTRANSFERASE-RELATED"/>
    <property type="match status" value="1"/>
</dbReference>
<keyword evidence="10" id="KW-0448">Lipopolysaccharide biosynthesis</keyword>
<comment type="similarity">
    <text evidence="3">Belongs to the KdsC family.</text>
</comment>
<name>A0A395LXL2_9BACT</name>